<organism evidence="1 2">
    <name type="scientific">Microlunatus soli</name>
    <dbReference type="NCBI Taxonomy" id="630515"/>
    <lineage>
        <taxon>Bacteria</taxon>
        <taxon>Bacillati</taxon>
        <taxon>Actinomycetota</taxon>
        <taxon>Actinomycetes</taxon>
        <taxon>Propionibacteriales</taxon>
        <taxon>Propionibacteriaceae</taxon>
        <taxon>Microlunatus</taxon>
    </lineage>
</organism>
<dbReference type="EMBL" id="LT629772">
    <property type="protein sequence ID" value="SDR96069.1"/>
    <property type="molecule type" value="Genomic_DNA"/>
</dbReference>
<reference evidence="1 2" key="1">
    <citation type="submission" date="2016-10" db="EMBL/GenBank/DDBJ databases">
        <authorList>
            <person name="de Groot N.N."/>
        </authorList>
    </citation>
    <scope>NUCLEOTIDE SEQUENCE [LARGE SCALE GENOMIC DNA]</scope>
    <source>
        <strain evidence="1 2">DSM 21800</strain>
    </source>
</reference>
<dbReference type="AlphaFoldDB" id="A0A1H1NCH5"/>
<keyword evidence="2" id="KW-1185">Reference proteome</keyword>
<evidence type="ECO:0000313" key="2">
    <source>
        <dbReference type="Proteomes" id="UP000199103"/>
    </source>
</evidence>
<dbReference type="RefSeq" id="WP_091519202.1">
    <property type="nucleotide sequence ID" value="NZ_LT629772.1"/>
</dbReference>
<gene>
    <name evidence="1" type="ORF">SAMN04489812_0451</name>
</gene>
<sequence>MREPESIIDDVHAALAEHSAGGMTGAFVIAAELYDQNGRPRLFTAHSTDGTSWTLLGMVEALRIDTQALFRGGQETG</sequence>
<name>A0A1H1NCH5_9ACTN</name>
<evidence type="ECO:0000313" key="1">
    <source>
        <dbReference type="EMBL" id="SDR96069.1"/>
    </source>
</evidence>
<proteinExistence type="predicted"/>
<accession>A0A1H1NCH5</accession>
<dbReference type="STRING" id="630515.SAMN04489812_0451"/>
<dbReference type="OrthoDB" id="9880776at2"/>
<dbReference type="Proteomes" id="UP000199103">
    <property type="component" value="Chromosome I"/>
</dbReference>
<protein>
    <submittedName>
        <fullName evidence="1">Uncharacterized protein</fullName>
    </submittedName>
</protein>